<sequence length="104" mass="11332">MLIERAYLSILVTAQWACLQASLSCSWVSFDFSKAKLCWVLGAGRMFARWVFNMQPNICWCGGGSWVGLHVLGGVGGGIELSPLDAMGGRSVIENLINVIARIR</sequence>
<evidence type="ECO:0000313" key="3">
    <source>
        <dbReference type="Proteomes" id="UP001054945"/>
    </source>
</evidence>
<evidence type="ECO:0008006" key="4">
    <source>
        <dbReference type="Google" id="ProtNLM"/>
    </source>
</evidence>
<name>A0AAV4Q3L1_CAEEX</name>
<dbReference type="Proteomes" id="UP001054945">
    <property type="component" value="Unassembled WGS sequence"/>
</dbReference>
<keyword evidence="3" id="KW-1185">Reference proteome</keyword>
<comment type="caution">
    <text evidence="2">The sequence shown here is derived from an EMBL/GenBank/DDBJ whole genome shotgun (WGS) entry which is preliminary data.</text>
</comment>
<accession>A0AAV4Q3L1</accession>
<evidence type="ECO:0000313" key="2">
    <source>
        <dbReference type="EMBL" id="GIY03904.1"/>
    </source>
</evidence>
<organism evidence="2 3">
    <name type="scientific">Caerostris extrusa</name>
    <name type="common">Bark spider</name>
    <name type="synonym">Caerostris bankana</name>
    <dbReference type="NCBI Taxonomy" id="172846"/>
    <lineage>
        <taxon>Eukaryota</taxon>
        <taxon>Metazoa</taxon>
        <taxon>Ecdysozoa</taxon>
        <taxon>Arthropoda</taxon>
        <taxon>Chelicerata</taxon>
        <taxon>Arachnida</taxon>
        <taxon>Araneae</taxon>
        <taxon>Araneomorphae</taxon>
        <taxon>Entelegynae</taxon>
        <taxon>Araneoidea</taxon>
        <taxon>Araneidae</taxon>
        <taxon>Caerostris</taxon>
    </lineage>
</organism>
<proteinExistence type="predicted"/>
<dbReference type="PROSITE" id="PS51257">
    <property type="entry name" value="PROKAR_LIPOPROTEIN"/>
    <property type="match status" value="1"/>
</dbReference>
<evidence type="ECO:0000256" key="1">
    <source>
        <dbReference type="SAM" id="SignalP"/>
    </source>
</evidence>
<feature type="signal peptide" evidence="1">
    <location>
        <begin position="1"/>
        <end position="24"/>
    </location>
</feature>
<keyword evidence="1" id="KW-0732">Signal</keyword>
<protein>
    <recommendedName>
        <fullName evidence="4">Secreted protein</fullName>
    </recommendedName>
</protein>
<reference evidence="2 3" key="1">
    <citation type="submission" date="2021-06" db="EMBL/GenBank/DDBJ databases">
        <title>Caerostris extrusa draft genome.</title>
        <authorList>
            <person name="Kono N."/>
            <person name="Arakawa K."/>
        </authorList>
    </citation>
    <scope>NUCLEOTIDE SEQUENCE [LARGE SCALE GENOMIC DNA]</scope>
</reference>
<dbReference type="EMBL" id="BPLR01005640">
    <property type="protein sequence ID" value="GIY03904.1"/>
    <property type="molecule type" value="Genomic_DNA"/>
</dbReference>
<gene>
    <name evidence="2" type="ORF">CEXT_777321</name>
</gene>
<dbReference type="AlphaFoldDB" id="A0AAV4Q3L1"/>
<feature type="chain" id="PRO_5043708248" description="Secreted protein" evidence="1">
    <location>
        <begin position="25"/>
        <end position="104"/>
    </location>
</feature>